<evidence type="ECO:0000313" key="3">
    <source>
        <dbReference type="EMBL" id="GAA1859119.1"/>
    </source>
</evidence>
<organism evidence="3 4">
    <name type="scientific">Pseudonocardia ailaonensis</name>
    <dbReference type="NCBI Taxonomy" id="367279"/>
    <lineage>
        <taxon>Bacteria</taxon>
        <taxon>Bacillati</taxon>
        <taxon>Actinomycetota</taxon>
        <taxon>Actinomycetes</taxon>
        <taxon>Pseudonocardiales</taxon>
        <taxon>Pseudonocardiaceae</taxon>
        <taxon>Pseudonocardia</taxon>
    </lineage>
</organism>
<evidence type="ECO:0000256" key="2">
    <source>
        <dbReference type="ARBA" id="ARBA00023235"/>
    </source>
</evidence>
<keyword evidence="2" id="KW-0413">Isomerase</keyword>
<name>A0ABN2N9J2_9PSEU</name>
<comment type="caution">
    <text evidence="3">The sequence shown here is derived from an EMBL/GenBank/DDBJ whole genome shotgun (WGS) entry which is preliminary data.</text>
</comment>
<accession>A0ABN2N9J2</accession>
<comment type="similarity">
    <text evidence="1">Belongs to the PrpF family.</text>
</comment>
<evidence type="ECO:0000313" key="4">
    <source>
        <dbReference type="Proteomes" id="UP001500449"/>
    </source>
</evidence>
<dbReference type="PANTHER" id="PTHR43709">
    <property type="entry name" value="ACONITATE ISOMERASE-RELATED"/>
    <property type="match status" value="1"/>
</dbReference>
<dbReference type="SUPFAM" id="SSF54506">
    <property type="entry name" value="Diaminopimelate epimerase-like"/>
    <property type="match status" value="2"/>
</dbReference>
<dbReference type="InterPro" id="IPR007400">
    <property type="entry name" value="PrpF-like"/>
</dbReference>
<proteinExistence type="inferred from homology"/>
<protein>
    <submittedName>
        <fullName evidence="3">PrpF domain-containing protein</fullName>
    </submittedName>
</protein>
<evidence type="ECO:0000256" key="1">
    <source>
        <dbReference type="ARBA" id="ARBA00007673"/>
    </source>
</evidence>
<dbReference type="Gene3D" id="3.10.310.10">
    <property type="entry name" value="Diaminopimelate Epimerase, Chain A, domain 1"/>
    <property type="match status" value="2"/>
</dbReference>
<reference evidence="3 4" key="1">
    <citation type="journal article" date="2019" name="Int. J. Syst. Evol. Microbiol.">
        <title>The Global Catalogue of Microorganisms (GCM) 10K type strain sequencing project: providing services to taxonomists for standard genome sequencing and annotation.</title>
        <authorList>
            <consortium name="The Broad Institute Genomics Platform"/>
            <consortium name="The Broad Institute Genome Sequencing Center for Infectious Disease"/>
            <person name="Wu L."/>
            <person name="Ma J."/>
        </authorList>
    </citation>
    <scope>NUCLEOTIDE SEQUENCE [LARGE SCALE GENOMIC DNA]</scope>
    <source>
        <strain evidence="3 4">JCM 16009</strain>
    </source>
</reference>
<sequence length="353" mass="35995">MFVHARDLPAEPGPALDDLLLRLMGSPDPVQIDGLGGARSSTSKVIVVAPSAEPGVDVDYWFAQVSVDSPAVSWSGNCGNLTTAVGPFALDEGLAKAVGPTVTVRMRNRNTGVVVDSTFGVRAGRAETAGDCVVAGVPGSGAPVTTRYLDPVGGTLGSMFPTGSTREPVGDGAGAVEVSLLDVTHPYAFVRAADVGVDMATPVAELDGDTHLRDRLERIRGASAVALGLVADPTDAAARVPALPRLILVGPDDGRGGATGIRTVAVSMGRIHHALPMTGALCLGAAVACGAETLPSEFASCPDGMLDIRHPKGTTTVTVRTSGTPPHIAIESVGVVRTARRLLTGTAHLPRTD</sequence>
<dbReference type="EMBL" id="BAAAQK010000017">
    <property type="protein sequence ID" value="GAA1859119.1"/>
    <property type="molecule type" value="Genomic_DNA"/>
</dbReference>
<dbReference type="Proteomes" id="UP001500449">
    <property type="component" value="Unassembled WGS sequence"/>
</dbReference>
<dbReference type="PANTHER" id="PTHR43709:SF2">
    <property type="entry name" value="DUF453 DOMAIN PROTEIN (AFU_ORTHOLOGUE AFUA_6G00360)"/>
    <property type="match status" value="1"/>
</dbReference>
<dbReference type="Pfam" id="PF04303">
    <property type="entry name" value="PrpF"/>
    <property type="match status" value="1"/>
</dbReference>
<keyword evidence="4" id="KW-1185">Reference proteome</keyword>
<gene>
    <name evidence="3" type="ORF">GCM10009836_44170</name>
</gene>